<reference evidence="2 3" key="1">
    <citation type="journal article" date="2021" name="BMC Genomics">
        <title>Datura genome reveals duplications of psychoactive alkaloid biosynthetic genes and high mutation rate following tissue culture.</title>
        <authorList>
            <person name="Rajewski A."/>
            <person name="Carter-House D."/>
            <person name="Stajich J."/>
            <person name="Litt A."/>
        </authorList>
    </citation>
    <scope>NUCLEOTIDE SEQUENCE [LARGE SCALE GENOMIC DNA]</scope>
    <source>
        <strain evidence="2">AR-01</strain>
    </source>
</reference>
<protein>
    <submittedName>
        <fullName evidence="2">Uncharacterized protein</fullName>
    </submittedName>
</protein>
<sequence length="99" mass="10922">IMASRANNGKEVVVSDKGLKGLRKGTKGSKSSTIKSPPARRFRANALEEHGLKWFNAEKEAKYAQENWIDEGRLALEFPTICNTVSEMGLGYVLAKPEV</sequence>
<comment type="caution">
    <text evidence="2">The sequence shown here is derived from an EMBL/GenBank/DDBJ whole genome shotgun (WGS) entry which is preliminary data.</text>
</comment>
<name>A0ABS8W3S2_DATST</name>
<evidence type="ECO:0000313" key="2">
    <source>
        <dbReference type="EMBL" id="MCE2055239.1"/>
    </source>
</evidence>
<evidence type="ECO:0000256" key="1">
    <source>
        <dbReference type="SAM" id="MobiDB-lite"/>
    </source>
</evidence>
<feature type="non-terminal residue" evidence="2">
    <location>
        <position position="1"/>
    </location>
</feature>
<evidence type="ECO:0000313" key="3">
    <source>
        <dbReference type="Proteomes" id="UP000823775"/>
    </source>
</evidence>
<proteinExistence type="predicted"/>
<accession>A0ABS8W3S2</accession>
<keyword evidence="3" id="KW-1185">Reference proteome</keyword>
<dbReference type="EMBL" id="JACEIK010006200">
    <property type="protein sequence ID" value="MCE2055239.1"/>
    <property type="molecule type" value="Genomic_DNA"/>
</dbReference>
<feature type="region of interest" description="Disordered" evidence="1">
    <location>
        <begin position="17"/>
        <end position="38"/>
    </location>
</feature>
<organism evidence="2 3">
    <name type="scientific">Datura stramonium</name>
    <name type="common">Jimsonweed</name>
    <name type="synonym">Common thornapple</name>
    <dbReference type="NCBI Taxonomy" id="4076"/>
    <lineage>
        <taxon>Eukaryota</taxon>
        <taxon>Viridiplantae</taxon>
        <taxon>Streptophyta</taxon>
        <taxon>Embryophyta</taxon>
        <taxon>Tracheophyta</taxon>
        <taxon>Spermatophyta</taxon>
        <taxon>Magnoliopsida</taxon>
        <taxon>eudicotyledons</taxon>
        <taxon>Gunneridae</taxon>
        <taxon>Pentapetalae</taxon>
        <taxon>asterids</taxon>
        <taxon>lamiids</taxon>
        <taxon>Solanales</taxon>
        <taxon>Solanaceae</taxon>
        <taxon>Solanoideae</taxon>
        <taxon>Datureae</taxon>
        <taxon>Datura</taxon>
    </lineage>
</organism>
<gene>
    <name evidence="2" type="ORF">HAX54_042264</name>
</gene>
<dbReference type="Proteomes" id="UP000823775">
    <property type="component" value="Unassembled WGS sequence"/>
</dbReference>